<dbReference type="PANTHER" id="PTHR15615">
    <property type="match status" value="1"/>
</dbReference>
<dbReference type="GO" id="GO:0005634">
    <property type="term" value="C:nucleus"/>
    <property type="evidence" value="ECO:0007669"/>
    <property type="project" value="TreeGrafter"/>
</dbReference>
<dbReference type="OrthoDB" id="1060854at2759"/>
<dbReference type="InterPro" id="IPR013922">
    <property type="entry name" value="Cyclin_PHO80-like"/>
</dbReference>
<dbReference type="EMBL" id="AVOT02005396">
    <property type="protein sequence ID" value="MBW0478961.1"/>
    <property type="molecule type" value="Genomic_DNA"/>
</dbReference>
<comment type="caution">
    <text evidence="2">The sequence shown here is derived from an EMBL/GenBank/DDBJ whole genome shotgun (WGS) entry which is preliminary data.</text>
</comment>
<evidence type="ECO:0000256" key="1">
    <source>
        <dbReference type="SAM" id="MobiDB-lite"/>
    </source>
</evidence>
<dbReference type="Gene3D" id="1.10.472.10">
    <property type="entry name" value="Cyclin-like"/>
    <property type="match status" value="1"/>
</dbReference>
<feature type="compositionally biased region" description="Acidic residues" evidence="1">
    <location>
        <begin position="297"/>
        <end position="312"/>
    </location>
</feature>
<dbReference type="Proteomes" id="UP000765509">
    <property type="component" value="Unassembled WGS sequence"/>
</dbReference>
<name>A0A9Q3GT58_9BASI</name>
<proteinExistence type="predicted"/>
<evidence type="ECO:0000313" key="2">
    <source>
        <dbReference type="EMBL" id="MBW0478961.1"/>
    </source>
</evidence>
<organism evidence="2 3">
    <name type="scientific">Austropuccinia psidii MF-1</name>
    <dbReference type="NCBI Taxonomy" id="1389203"/>
    <lineage>
        <taxon>Eukaryota</taxon>
        <taxon>Fungi</taxon>
        <taxon>Dikarya</taxon>
        <taxon>Basidiomycota</taxon>
        <taxon>Pucciniomycotina</taxon>
        <taxon>Pucciniomycetes</taxon>
        <taxon>Pucciniales</taxon>
        <taxon>Sphaerophragmiaceae</taxon>
        <taxon>Austropuccinia</taxon>
    </lineage>
</organism>
<dbReference type="PANTHER" id="PTHR15615:SF94">
    <property type="entry name" value="PHO85 CYCLIN-6-RELATED"/>
    <property type="match status" value="1"/>
</dbReference>
<dbReference type="GO" id="GO:0000307">
    <property type="term" value="C:cyclin-dependent protein kinase holoenzyme complex"/>
    <property type="evidence" value="ECO:0007669"/>
    <property type="project" value="TreeGrafter"/>
</dbReference>
<evidence type="ECO:0000313" key="3">
    <source>
        <dbReference type="Proteomes" id="UP000765509"/>
    </source>
</evidence>
<feature type="region of interest" description="Disordered" evidence="1">
    <location>
        <begin position="15"/>
        <end position="34"/>
    </location>
</feature>
<dbReference type="GO" id="GO:0016538">
    <property type="term" value="F:cyclin-dependent protein serine/threonine kinase regulator activity"/>
    <property type="evidence" value="ECO:0007669"/>
    <property type="project" value="TreeGrafter"/>
</dbReference>
<feature type="compositionally biased region" description="Polar residues" evidence="1">
    <location>
        <begin position="141"/>
        <end position="151"/>
    </location>
</feature>
<keyword evidence="3" id="KW-1185">Reference proteome</keyword>
<reference evidence="2" key="1">
    <citation type="submission" date="2021-03" db="EMBL/GenBank/DDBJ databases">
        <title>Draft genome sequence of rust myrtle Austropuccinia psidii MF-1, a brazilian biotype.</title>
        <authorList>
            <person name="Quecine M.C."/>
            <person name="Pachon D.M.R."/>
            <person name="Bonatelli M.L."/>
            <person name="Correr F.H."/>
            <person name="Franceschini L.M."/>
            <person name="Leite T.F."/>
            <person name="Margarido G.R.A."/>
            <person name="Almeida C.A."/>
            <person name="Ferrarezi J.A."/>
            <person name="Labate C.A."/>
        </authorList>
    </citation>
    <scope>NUCLEOTIDE SEQUENCE</scope>
    <source>
        <strain evidence="2">MF-1</strain>
    </source>
</reference>
<protein>
    <submittedName>
        <fullName evidence="2">Uncharacterized protein</fullName>
    </submittedName>
</protein>
<dbReference type="Pfam" id="PF08613">
    <property type="entry name" value="Cyclin"/>
    <property type="match status" value="1"/>
</dbReference>
<feature type="region of interest" description="Disordered" evidence="1">
    <location>
        <begin position="115"/>
        <end position="151"/>
    </location>
</feature>
<feature type="region of interest" description="Disordered" evidence="1">
    <location>
        <begin position="274"/>
        <end position="345"/>
    </location>
</feature>
<feature type="compositionally biased region" description="Basic and acidic residues" evidence="1">
    <location>
        <begin position="281"/>
        <end position="291"/>
    </location>
</feature>
<sequence length="345" mass="38855">MTTIIHPNASINHLQSNLRSSSSPSTPSQSSCHQSKVAALNFKAHPTPDLIHSDLSQISSSSVLNYSNHQLVGLDNSKFESQRSRDFQIESYPQHKLLKILARLLDRITTENDHLRRNCRPATPSSELGRRKSRRRDHRPSQSPTVTQFQNSHSFKNHLSSNLTTTSSDPNLSTASRKLLSNPSAILTFHAKLVPEISIEAYLQRILKYCPTPNGVFISTIVYLDRLCQQPPVNSSAMSFTQTLDMLRLVITLEEFKSYAERLLFDGEEEQEEERLVGNNDRLDSSPKKESGIQVEVEFESEAEDDYDNDEGENWRSETTSSSNSSERSSCSTITPHSPNKPIIV</sequence>
<accession>A0A9Q3GT58</accession>
<feature type="compositionally biased region" description="Low complexity" evidence="1">
    <location>
        <begin position="317"/>
        <end position="333"/>
    </location>
</feature>
<dbReference type="GO" id="GO:0019901">
    <property type="term" value="F:protein kinase binding"/>
    <property type="evidence" value="ECO:0007669"/>
    <property type="project" value="InterPro"/>
</dbReference>
<gene>
    <name evidence="2" type="ORF">O181_018676</name>
</gene>
<dbReference type="AlphaFoldDB" id="A0A9Q3GT58"/>